<reference evidence="1" key="2">
    <citation type="submission" date="2020-05" db="UniProtKB">
        <authorList>
            <consortium name="EnsemblMetazoa"/>
        </authorList>
    </citation>
    <scope>IDENTIFICATION</scope>
    <source>
        <strain evidence="1">IAEA</strain>
    </source>
</reference>
<dbReference type="EnsemblMetazoa" id="GPPI020336-RA">
    <property type="protein sequence ID" value="GPPI020336-PA"/>
    <property type="gene ID" value="GPPI020336"/>
</dbReference>
<dbReference type="Proteomes" id="UP000092460">
    <property type="component" value="Unassembled WGS sequence"/>
</dbReference>
<name>A0A1B0B6B8_9MUSC</name>
<evidence type="ECO:0000313" key="2">
    <source>
        <dbReference type="Proteomes" id="UP000092460"/>
    </source>
</evidence>
<protein>
    <submittedName>
        <fullName evidence="1">Uncharacterized protein</fullName>
    </submittedName>
</protein>
<dbReference type="AlphaFoldDB" id="A0A1B0B6B8"/>
<reference evidence="2" key="1">
    <citation type="submission" date="2015-01" db="EMBL/GenBank/DDBJ databases">
        <authorList>
            <person name="Aksoy S."/>
            <person name="Warren W."/>
            <person name="Wilson R.K."/>
        </authorList>
    </citation>
    <scope>NUCLEOTIDE SEQUENCE [LARGE SCALE GENOMIC DNA]</scope>
    <source>
        <strain evidence="2">IAEA</strain>
    </source>
</reference>
<dbReference type="EMBL" id="JXJN01009046">
    <property type="status" value="NOT_ANNOTATED_CDS"/>
    <property type="molecule type" value="Genomic_DNA"/>
</dbReference>
<keyword evidence="2" id="KW-1185">Reference proteome</keyword>
<proteinExistence type="predicted"/>
<evidence type="ECO:0000313" key="1">
    <source>
        <dbReference type="EnsemblMetazoa" id="GPPI020336-PA"/>
    </source>
</evidence>
<accession>A0A1B0B6B8</accession>
<sequence length="61" mass="6836">MWNTFGEVRTLLIKLGGVSTIVGKKKEYALFLRFPEITLLSQSSYLFDPPSKNSLNCALAK</sequence>
<dbReference type="VEuPathDB" id="VectorBase:GPPI020336"/>
<organism evidence="1 2">
    <name type="scientific">Glossina palpalis gambiensis</name>
    <dbReference type="NCBI Taxonomy" id="67801"/>
    <lineage>
        <taxon>Eukaryota</taxon>
        <taxon>Metazoa</taxon>
        <taxon>Ecdysozoa</taxon>
        <taxon>Arthropoda</taxon>
        <taxon>Hexapoda</taxon>
        <taxon>Insecta</taxon>
        <taxon>Pterygota</taxon>
        <taxon>Neoptera</taxon>
        <taxon>Endopterygota</taxon>
        <taxon>Diptera</taxon>
        <taxon>Brachycera</taxon>
        <taxon>Muscomorpha</taxon>
        <taxon>Hippoboscoidea</taxon>
        <taxon>Glossinidae</taxon>
        <taxon>Glossina</taxon>
    </lineage>
</organism>